<dbReference type="GO" id="GO:0005199">
    <property type="term" value="F:structural constituent of cell wall"/>
    <property type="evidence" value="ECO:0007669"/>
    <property type="project" value="InterPro"/>
</dbReference>
<keyword evidence="5 7" id="KW-1015">Disulfide bond</keyword>
<evidence type="ECO:0000256" key="7">
    <source>
        <dbReference type="RuleBase" id="RU365009"/>
    </source>
</evidence>
<dbReference type="AlphaFoldDB" id="A0A8H5D2D2"/>
<proteinExistence type="inferred from homology"/>
<evidence type="ECO:0000256" key="2">
    <source>
        <dbReference type="ARBA" id="ARBA00010446"/>
    </source>
</evidence>
<evidence type="ECO:0000313" key="8">
    <source>
        <dbReference type="EMBL" id="KAF5350887.1"/>
    </source>
</evidence>
<evidence type="ECO:0000256" key="6">
    <source>
        <dbReference type="ARBA" id="ARBA00093546"/>
    </source>
</evidence>
<comment type="subunit">
    <text evidence="6">Self-assembles to form functional amyloid fibrils called rodlets. Self-assembly into fibrillar rodlets occurs spontaneously at hydrophobic:hydrophilic interfaces and the rodlets further associate laterally to form amphipathic monolayers.</text>
</comment>
<keyword evidence="7" id="KW-0732">Signal</keyword>
<evidence type="ECO:0000256" key="1">
    <source>
        <dbReference type="ARBA" id="ARBA00004191"/>
    </source>
</evidence>
<comment type="subcellular location">
    <subcellularLocation>
        <location evidence="1 7">Secreted</location>
        <location evidence="1 7">Cell wall</location>
    </subcellularLocation>
</comment>
<sequence length="131" mass="13393">MFARVHKLFFLALFGFALLAAATPTKPNPPVTTTVTVTAPATTVTSVSQCNTGTINCCNSLERADSSVVGVLLGLLGVVLQGVEGLVGITCSPINILGIGQNECASQPVCCENNNFSGIIAIGCVPINISL</sequence>
<dbReference type="Proteomes" id="UP000559256">
    <property type="component" value="Unassembled WGS sequence"/>
</dbReference>
<gene>
    <name evidence="8" type="ORF">D9758_010489</name>
</gene>
<evidence type="ECO:0000313" key="9">
    <source>
        <dbReference type="Proteomes" id="UP000559256"/>
    </source>
</evidence>
<keyword evidence="3 7" id="KW-0134">Cell wall</keyword>
<dbReference type="CDD" id="cd23507">
    <property type="entry name" value="hydrophobin_I"/>
    <property type="match status" value="1"/>
</dbReference>
<dbReference type="EMBL" id="JAACJM010000072">
    <property type="protein sequence ID" value="KAF5350887.1"/>
    <property type="molecule type" value="Genomic_DNA"/>
</dbReference>
<reference evidence="8 9" key="1">
    <citation type="journal article" date="2020" name="ISME J.">
        <title>Uncovering the hidden diversity of litter-decomposition mechanisms in mushroom-forming fungi.</title>
        <authorList>
            <person name="Floudas D."/>
            <person name="Bentzer J."/>
            <person name="Ahren D."/>
            <person name="Johansson T."/>
            <person name="Persson P."/>
            <person name="Tunlid A."/>
        </authorList>
    </citation>
    <scope>NUCLEOTIDE SEQUENCE [LARGE SCALE GENOMIC DNA]</scope>
    <source>
        <strain evidence="8 9">CBS 291.85</strain>
    </source>
</reference>
<evidence type="ECO:0000256" key="5">
    <source>
        <dbReference type="ARBA" id="ARBA00023157"/>
    </source>
</evidence>
<evidence type="ECO:0000256" key="4">
    <source>
        <dbReference type="ARBA" id="ARBA00022525"/>
    </source>
</evidence>
<accession>A0A8H5D2D2</accession>
<feature type="signal peptide" evidence="7">
    <location>
        <begin position="1"/>
        <end position="22"/>
    </location>
</feature>
<keyword evidence="4 7" id="KW-0964">Secreted</keyword>
<comment type="similarity">
    <text evidence="2 7">Belongs to the fungal hydrophobin family.</text>
</comment>
<evidence type="ECO:0000256" key="3">
    <source>
        <dbReference type="ARBA" id="ARBA00022512"/>
    </source>
</evidence>
<dbReference type="InterPro" id="IPR001338">
    <property type="entry name" value="Class_I_Hydrophobin"/>
</dbReference>
<name>A0A8H5D2D2_9AGAR</name>
<comment type="caution">
    <text evidence="8">The sequence shown here is derived from an EMBL/GenBank/DDBJ whole genome shotgun (WGS) entry which is preliminary data.</text>
</comment>
<protein>
    <recommendedName>
        <fullName evidence="7">Hydrophobin</fullName>
    </recommendedName>
</protein>
<dbReference type="OrthoDB" id="4225815at2759"/>
<keyword evidence="9" id="KW-1185">Reference proteome</keyword>
<dbReference type="SMART" id="SM00075">
    <property type="entry name" value="HYDRO"/>
    <property type="match status" value="1"/>
</dbReference>
<dbReference type="GO" id="GO:0009277">
    <property type="term" value="C:fungal-type cell wall"/>
    <property type="evidence" value="ECO:0007669"/>
    <property type="project" value="InterPro"/>
</dbReference>
<dbReference type="Pfam" id="PF01185">
    <property type="entry name" value="Hydrophobin"/>
    <property type="match status" value="1"/>
</dbReference>
<feature type="chain" id="PRO_5034567408" description="Hydrophobin" evidence="7">
    <location>
        <begin position="23"/>
        <end position="131"/>
    </location>
</feature>
<organism evidence="8 9">
    <name type="scientific">Tetrapyrgos nigripes</name>
    <dbReference type="NCBI Taxonomy" id="182062"/>
    <lineage>
        <taxon>Eukaryota</taxon>
        <taxon>Fungi</taxon>
        <taxon>Dikarya</taxon>
        <taxon>Basidiomycota</taxon>
        <taxon>Agaricomycotina</taxon>
        <taxon>Agaricomycetes</taxon>
        <taxon>Agaricomycetidae</taxon>
        <taxon>Agaricales</taxon>
        <taxon>Marasmiineae</taxon>
        <taxon>Marasmiaceae</taxon>
        <taxon>Tetrapyrgos</taxon>
    </lineage>
</organism>